<dbReference type="AlphaFoldDB" id="A0A0P1B598"/>
<name>A0A0P1B598_PLAHL</name>
<dbReference type="GeneID" id="36402748"/>
<reference evidence="2" key="1">
    <citation type="submission" date="2014-09" db="EMBL/GenBank/DDBJ databases">
        <authorList>
            <person name="Sharma Rahul"/>
            <person name="Thines Marco"/>
        </authorList>
    </citation>
    <scope>NUCLEOTIDE SEQUENCE [LARGE SCALE GENOMIC DNA]</scope>
</reference>
<dbReference type="EMBL" id="CCYD01003101">
    <property type="protein sequence ID" value="CEG49958.1"/>
    <property type="molecule type" value="Genomic_DNA"/>
</dbReference>
<evidence type="ECO:0000313" key="1">
    <source>
        <dbReference type="EMBL" id="CEG49958.1"/>
    </source>
</evidence>
<keyword evidence="2" id="KW-1185">Reference proteome</keyword>
<dbReference type="RefSeq" id="XP_024586327.1">
    <property type="nucleotide sequence ID" value="XM_024721204.1"/>
</dbReference>
<proteinExistence type="predicted"/>
<organism evidence="1 2">
    <name type="scientific">Plasmopara halstedii</name>
    <name type="common">Downy mildew of sunflower</name>
    <dbReference type="NCBI Taxonomy" id="4781"/>
    <lineage>
        <taxon>Eukaryota</taxon>
        <taxon>Sar</taxon>
        <taxon>Stramenopiles</taxon>
        <taxon>Oomycota</taxon>
        <taxon>Peronosporomycetes</taxon>
        <taxon>Peronosporales</taxon>
        <taxon>Peronosporaceae</taxon>
        <taxon>Plasmopara</taxon>
    </lineage>
</organism>
<evidence type="ECO:0000313" key="2">
    <source>
        <dbReference type="Proteomes" id="UP000054928"/>
    </source>
</evidence>
<dbReference type="Proteomes" id="UP000054928">
    <property type="component" value="Unassembled WGS sequence"/>
</dbReference>
<sequence length="84" mass="9098">MQCRGESVSRSPALVEGLSLPIQCGNITRCDLHANSLEGQRYLPTFLSVFNKIGLDEVATGQRASEMTSSDLLRGFCNCCSVSQ</sequence>
<protein>
    <submittedName>
        <fullName evidence="1">Uncharacterized protein</fullName>
    </submittedName>
</protein>
<accession>A0A0P1B598</accession>